<proteinExistence type="predicted"/>
<dbReference type="Pfam" id="PF13899">
    <property type="entry name" value="Thioredoxin_7"/>
    <property type="match status" value="1"/>
</dbReference>
<comment type="caution">
    <text evidence="4">The sequence shown here is derived from an EMBL/GenBank/DDBJ whole genome shotgun (WGS) entry which is preliminary data.</text>
</comment>
<dbReference type="Proteomes" id="UP001597601">
    <property type="component" value="Unassembled WGS sequence"/>
</dbReference>
<dbReference type="PROSITE" id="PS51352">
    <property type="entry name" value="THIOREDOXIN_2"/>
    <property type="match status" value="1"/>
</dbReference>
<dbReference type="InterPro" id="IPR017937">
    <property type="entry name" value="Thioredoxin_CS"/>
</dbReference>
<dbReference type="SUPFAM" id="SSF52833">
    <property type="entry name" value="Thioredoxin-like"/>
    <property type="match status" value="1"/>
</dbReference>
<sequence length="190" mass="20828">MKSFTLSAILLFAFATMTFGQTTPPTADAVLKEAYTKAKNENKKVLLMFHASWCGWCKKMDASLSDATTKKFFDDNYVITHLDVQEQPAQKALENPGAAEQLKAFKGEKSGLPFWVILDGEGKVLADSQIRPKGASLDTYGENIGCPAADNEVAHFAQLLKNTSKLTDDQLSIISKRFAQNKPAPRPVAN</sequence>
<gene>
    <name evidence="4" type="ORF">ACFSYC_11205</name>
</gene>
<organism evidence="4 5">
    <name type="scientific">Mucilaginibacter antarcticus</name>
    <dbReference type="NCBI Taxonomy" id="1855725"/>
    <lineage>
        <taxon>Bacteria</taxon>
        <taxon>Pseudomonadati</taxon>
        <taxon>Bacteroidota</taxon>
        <taxon>Sphingobacteriia</taxon>
        <taxon>Sphingobacteriales</taxon>
        <taxon>Sphingobacteriaceae</taxon>
        <taxon>Mucilaginibacter</taxon>
    </lineage>
</organism>
<dbReference type="EMBL" id="JBHUON010000012">
    <property type="protein sequence ID" value="MFD2865254.1"/>
    <property type="molecule type" value="Genomic_DNA"/>
</dbReference>
<evidence type="ECO:0000259" key="3">
    <source>
        <dbReference type="PROSITE" id="PS51352"/>
    </source>
</evidence>
<feature type="chain" id="PRO_5046008894" evidence="2">
    <location>
        <begin position="21"/>
        <end position="190"/>
    </location>
</feature>
<dbReference type="RefSeq" id="WP_377127253.1">
    <property type="nucleotide sequence ID" value="NZ_JBHUHN010000001.1"/>
</dbReference>
<keyword evidence="5" id="KW-1185">Reference proteome</keyword>
<evidence type="ECO:0000256" key="2">
    <source>
        <dbReference type="SAM" id="SignalP"/>
    </source>
</evidence>
<keyword evidence="1" id="KW-0676">Redox-active center</keyword>
<evidence type="ECO:0000313" key="4">
    <source>
        <dbReference type="EMBL" id="MFD2865254.1"/>
    </source>
</evidence>
<dbReference type="InterPro" id="IPR013766">
    <property type="entry name" value="Thioredoxin_domain"/>
</dbReference>
<protein>
    <submittedName>
        <fullName evidence="4">Thioredoxin family protein</fullName>
    </submittedName>
</protein>
<name>A0ABW5XN99_9SPHI</name>
<dbReference type="Gene3D" id="3.40.30.10">
    <property type="entry name" value="Glutaredoxin"/>
    <property type="match status" value="1"/>
</dbReference>
<dbReference type="InterPro" id="IPR036249">
    <property type="entry name" value="Thioredoxin-like_sf"/>
</dbReference>
<evidence type="ECO:0000256" key="1">
    <source>
        <dbReference type="ARBA" id="ARBA00023284"/>
    </source>
</evidence>
<feature type="signal peptide" evidence="2">
    <location>
        <begin position="1"/>
        <end position="20"/>
    </location>
</feature>
<feature type="domain" description="Thioredoxin" evidence="3">
    <location>
        <begin position="17"/>
        <end position="149"/>
    </location>
</feature>
<evidence type="ECO:0000313" key="5">
    <source>
        <dbReference type="Proteomes" id="UP001597601"/>
    </source>
</evidence>
<accession>A0ABW5XN99</accession>
<reference evidence="5" key="1">
    <citation type="journal article" date="2019" name="Int. J. Syst. Evol. Microbiol.">
        <title>The Global Catalogue of Microorganisms (GCM) 10K type strain sequencing project: providing services to taxonomists for standard genome sequencing and annotation.</title>
        <authorList>
            <consortium name="The Broad Institute Genomics Platform"/>
            <consortium name="The Broad Institute Genome Sequencing Center for Infectious Disease"/>
            <person name="Wu L."/>
            <person name="Ma J."/>
        </authorList>
    </citation>
    <scope>NUCLEOTIDE SEQUENCE [LARGE SCALE GENOMIC DNA]</scope>
    <source>
        <strain evidence="5">KCTC 52232</strain>
    </source>
</reference>
<dbReference type="PROSITE" id="PS00194">
    <property type="entry name" value="THIOREDOXIN_1"/>
    <property type="match status" value="1"/>
</dbReference>
<keyword evidence="2" id="KW-0732">Signal</keyword>